<protein>
    <recommendedName>
        <fullName evidence="12">Expansin</fullName>
    </recommendedName>
</protein>
<feature type="domain" description="Expansin-like EG45" evidence="8">
    <location>
        <begin position="49"/>
        <end position="165"/>
    </location>
</feature>
<keyword evidence="4" id="KW-0134">Cell wall</keyword>
<dbReference type="PRINTS" id="PR01225">
    <property type="entry name" value="EXPANSNFAMLY"/>
</dbReference>
<dbReference type="RefSeq" id="WP_050370046.1">
    <property type="nucleotide sequence ID" value="NZ_KQ257808.1"/>
</dbReference>
<dbReference type="PANTHER" id="PTHR31867">
    <property type="entry name" value="EXPANSIN-A15"/>
    <property type="match status" value="1"/>
</dbReference>
<dbReference type="SMART" id="SM00837">
    <property type="entry name" value="DPBB_1"/>
    <property type="match status" value="1"/>
</dbReference>
<evidence type="ECO:0000313" key="11">
    <source>
        <dbReference type="Proteomes" id="UP000037151"/>
    </source>
</evidence>
<evidence type="ECO:0000256" key="5">
    <source>
        <dbReference type="ARBA" id="ARBA00022729"/>
    </source>
</evidence>
<dbReference type="Pfam" id="PF03330">
    <property type="entry name" value="DPBB_1"/>
    <property type="match status" value="1"/>
</dbReference>
<proteinExistence type="inferred from homology"/>
<evidence type="ECO:0000259" key="8">
    <source>
        <dbReference type="PROSITE" id="PS50842"/>
    </source>
</evidence>
<evidence type="ECO:0008006" key="12">
    <source>
        <dbReference type="Google" id="ProtNLM"/>
    </source>
</evidence>
<dbReference type="EMBL" id="JPPY01000046">
    <property type="protein sequence ID" value="KND38318.1"/>
    <property type="molecule type" value="Genomic_DNA"/>
</dbReference>
<dbReference type="PROSITE" id="PS51257">
    <property type="entry name" value="PROKAR_LIPOPROTEIN"/>
    <property type="match status" value="1"/>
</dbReference>
<dbReference type="Proteomes" id="UP000037151">
    <property type="component" value="Unassembled WGS sequence"/>
</dbReference>
<dbReference type="GO" id="GO:0016020">
    <property type="term" value="C:membrane"/>
    <property type="evidence" value="ECO:0007669"/>
    <property type="project" value="UniProtKB-SubCell"/>
</dbReference>
<dbReference type="Gene3D" id="2.40.40.10">
    <property type="entry name" value="RlpA-like domain"/>
    <property type="match status" value="1"/>
</dbReference>
<dbReference type="PRINTS" id="PR01226">
    <property type="entry name" value="EXPANSIN"/>
</dbReference>
<evidence type="ECO:0000256" key="3">
    <source>
        <dbReference type="ARBA" id="ARBA00005392"/>
    </source>
</evidence>
<dbReference type="InterPro" id="IPR036908">
    <property type="entry name" value="RlpA-like_sf"/>
</dbReference>
<dbReference type="InterPro" id="IPR036749">
    <property type="entry name" value="Expansin_CBD_sf"/>
</dbReference>
<dbReference type="OrthoDB" id="5499927at2"/>
<evidence type="ECO:0000256" key="1">
    <source>
        <dbReference type="ARBA" id="ARBA00004170"/>
    </source>
</evidence>
<sequence length="256" mass="27519">MTRLRRGALIGATLLSCLTLTLATANAAPPRWLKAFATFHDTNPSGGLGNACGYDDEGLNAIGTMQTAVSTQLFNSGYQCGSRFTVRCRSELVPQWCLPGSPEVTVTVTDFCPPNYDLRGDAGGWCNPPRKHFDLSRPAFEQIADPEAGIVPTMYARSEVNRNTPLRFKMGGLPLANDVLVDSNSASPTKSVSIKGTNTAWLNMTHAQGVHWEVLQLLQGQALSFKVTDASGHTVTANNVFPANWQFGQTATAPGF</sequence>
<name>A0A0L0KKF5_9ACTN</name>
<dbReference type="GO" id="GO:0005576">
    <property type="term" value="C:extracellular region"/>
    <property type="evidence" value="ECO:0007669"/>
    <property type="project" value="InterPro"/>
</dbReference>
<evidence type="ECO:0000256" key="7">
    <source>
        <dbReference type="SAM" id="SignalP"/>
    </source>
</evidence>
<keyword evidence="6" id="KW-0472">Membrane</keyword>
<evidence type="ECO:0000313" key="10">
    <source>
        <dbReference type="EMBL" id="KND38318.1"/>
    </source>
</evidence>
<feature type="domain" description="Expansin-like CBD" evidence="9">
    <location>
        <begin position="191"/>
        <end position="253"/>
    </location>
</feature>
<evidence type="ECO:0000256" key="6">
    <source>
        <dbReference type="ARBA" id="ARBA00023136"/>
    </source>
</evidence>
<reference evidence="11" key="1">
    <citation type="submission" date="2014-07" db="EMBL/GenBank/DDBJ databases">
        <title>Genome sequencing of plant-pathogenic Streptomyces species.</title>
        <authorList>
            <person name="Harrison J."/>
            <person name="Sapp M."/>
            <person name="Thwaites R."/>
            <person name="Studholme D.J."/>
        </authorList>
    </citation>
    <scope>NUCLEOTIDE SEQUENCE [LARGE SCALE GENOMIC DNA]</scope>
    <source>
        <strain evidence="11">NCPPB 4445</strain>
    </source>
</reference>
<dbReference type="InterPro" id="IPR007118">
    <property type="entry name" value="Expan_Lol_pI"/>
</dbReference>
<organism evidence="10 11">
    <name type="scientific">Streptomyces acidiscabies</name>
    <dbReference type="NCBI Taxonomy" id="42234"/>
    <lineage>
        <taxon>Bacteria</taxon>
        <taxon>Bacillati</taxon>
        <taxon>Actinomycetota</taxon>
        <taxon>Actinomycetes</taxon>
        <taxon>Kitasatosporales</taxon>
        <taxon>Streptomycetaceae</taxon>
        <taxon>Streptomyces</taxon>
    </lineage>
</organism>
<comment type="caution">
    <text evidence="10">The sequence shown here is derived from an EMBL/GenBank/DDBJ whole genome shotgun (WGS) entry which is preliminary data.</text>
</comment>
<dbReference type="SUPFAM" id="SSF49590">
    <property type="entry name" value="PHL pollen allergen"/>
    <property type="match status" value="1"/>
</dbReference>
<evidence type="ECO:0000256" key="4">
    <source>
        <dbReference type="ARBA" id="ARBA00022512"/>
    </source>
</evidence>
<dbReference type="SUPFAM" id="SSF50685">
    <property type="entry name" value="Barwin-like endoglucanases"/>
    <property type="match status" value="1"/>
</dbReference>
<dbReference type="Pfam" id="PF01357">
    <property type="entry name" value="Expansin_C"/>
    <property type="match status" value="1"/>
</dbReference>
<dbReference type="InterPro" id="IPR007112">
    <property type="entry name" value="Expansin/allergen_DPBB_dom"/>
</dbReference>
<dbReference type="PROSITE" id="PS50842">
    <property type="entry name" value="EXPANSIN_EG45"/>
    <property type="match status" value="1"/>
</dbReference>
<dbReference type="InterPro" id="IPR007117">
    <property type="entry name" value="Expansin_CBD"/>
</dbReference>
<evidence type="ECO:0000259" key="9">
    <source>
        <dbReference type="PROSITE" id="PS50843"/>
    </source>
</evidence>
<dbReference type="InterPro" id="IPR009009">
    <property type="entry name" value="RlpA-like_DPBB"/>
</dbReference>
<dbReference type="Gene3D" id="2.60.40.760">
    <property type="entry name" value="Expansin, cellulose-binding-like domain"/>
    <property type="match status" value="1"/>
</dbReference>
<evidence type="ECO:0000256" key="2">
    <source>
        <dbReference type="ARBA" id="ARBA00004191"/>
    </source>
</evidence>
<dbReference type="PATRIC" id="fig|42234.21.peg.1680"/>
<dbReference type="CDD" id="cd22274">
    <property type="entry name" value="DPBB_EXPA_N"/>
    <property type="match status" value="1"/>
</dbReference>
<dbReference type="InterPro" id="IPR002963">
    <property type="entry name" value="Expansin"/>
</dbReference>
<accession>A0A0L0KKF5</accession>
<comment type="subcellular location">
    <subcellularLocation>
        <location evidence="1">Membrane</location>
        <topology evidence="1">Peripheral membrane protein</topology>
    </subcellularLocation>
    <subcellularLocation>
        <location evidence="2">Secreted</location>
        <location evidence="2">Cell wall</location>
    </subcellularLocation>
</comment>
<feature type="signal peptide" evidence="7">
    <location>
        <begin position="1"/>
        <end position="27"/>
    </location>
</feature>
<dbReference type="AlphaFoldDB" id="A0A0L0KKF5"/>
<keyword evidence="5 7" id="KW-0732">Signal</keyword>
<feature type="chain" id="PRO_5005542656" description="Expansin" evidence="7">
    <location>
        <begin position="28"/>
        <end position="256"/>
    </location>
</feature>
<gene>
    <name evidence="10" type="ORF">IQ63_08150</name>
</gene>
<comment type="similarity">
    <text evidence="3">Belongs to the expansin family. Expansin A subfamily.</text>
</comment>
<dbReference type="PROSITE" id="PS50843">
    <property type="entry name" value="EXPANSIN_CBD"/>
    <property type="match status" value="1"/>
</dbReference>
<keyword evidence="4" id="KW-0964">Secreted</keyword>